<reference evidence="2 3" key="1">
    <citation type="journal article" date="2015" name="Genome Announc.">
        <title>Complete Genome Sequencing of Stenotrophomonas acidaminiphila ZAC14D2_NAIMI4_2, a Multidrug-Resistant Strain Isolated from Sediments of a Polluted River in Mexico, Uncovers New Antibiotic Resistance Genes and a Novel Class-II Lasso Peptide Biosynthesis Gene Cluster.</title>
        <authorList>
            <person name="Vinuesa P."/>
            <person name="Ochoa-Sanchez L.E."/>
        </authorList>
    </citation>
    <scope>NUCLEOTIDE SEQUENCE [LARGE SCALE GENOMIC DNA]</scope>
    <source>
        <strain evidence="2 3">ZAC14D2_NAIMI4_2</strain>
    </source>
</reference>
<dbReference type="KEGG" id="sacz:AOT14_28760"/>
<evidence type="ECO:0000256" key="1">
    <source>
        <dbReference type="SAM" id="MobiDB-lite"/>
    </source>
</evidence>
<dbReference type="OrthoDB" id="117664at2"/>
<accession>A0A0S1B2F6</accession>
<feature type="region of interest" description="Disordered" evidence="1">
    <location>
        <begin position="26"/>
        <end position="54"/>
    </location>
</feature>
<dbReference type="PATRIC" id="fig|128780.6.peg.2907"/>
<evidence type="ECO:0000313" key="2">
    <source>
        <dbReference type="EMBL" id="ALJ29230.1"/>
    </source>
</evidence>
<dbReference type="Proteomes" id="UP000061010">
    <property type="component" value="Chromosome"/>
</dbReference>
<sequence length="233" mass="23027">MSSDAPPGAILALLLHVLSSAISGQQPGTAASVAPDPPAAPAASAAPDGAATPLPAGMPVTIELGESLASSTHKRGDVFPIVLVEPLLLDGIERVAAGTRGTGQVVHAAPARGGGAPGELIIAARMLETPAGPLLLRGFKVGASGDDNSGMALGVSFAAGPFAMFIRGREVVIPEGTRGIARIRAQPRAEPGAAADSAPIPAPVAPPATGPVPTLDSDPSLSPTPDTRDQPKE</sequence>
<organism evidence="2 3">
    <name type="scientific">Stenotrophomonas acidaminiphila</name>
    <dbReference type="NCBI Taxonomy" id="128780"/>
    <lineage>
        <taxon>Bacteria</taxon>
        <taxon>Pseudomonadati</taxon>
        <taxon>Pseudomonadota</taxon>
        <taxon>Gammaproteobacteria</taxon>
        <taxon>Lysobacterales</taxon>
        <taxon>Lysobacteraceae</taxon>
        <taxon>Stenotrophomonas</taxon>
    </lineage>
</organism>
<feature type="compositionally biased region" description="Pro residues" evidence="1">
    <location>
        <begin position="200"/>
        <end position="210"/>
    </location>
</feature>
<protein>
    <submittedName>
        <fullName evidence="2">Uncharacterized protein</fullName>
    </submittedName>
</protein>
<feature type="region of interest" description="Disordered" evidence="1">
    <location>
        <begin position="185"/>
        <end position="233"/>
    </location>
</feature>
<feature type="compositionally biased region" description="Low complexity" evidence="1">
    <location>
        <begin position="41"/>
        <end position="53"/>
    </location>
</feature>
<keyword evidence="3" id="KW-1185">Reference proteome</keyword>
<dbReference type="AlphaFoldDB" id="A0A0S1B2F6"/>
<name>A0A0S1B2F6_9GAMM</name>
<gene>
    <name evidence="2" type="ORF">AOT14_28760</name>
</gene>
<proteinExistence type="predicted"/>
<evidence type="ECO:0000313" key="3">
    <source>
        <dbReference type="Proteomes" id="UP000061010"/>
    </source>
</evidence>
<dbReference type="EMBL" id="CP012900">
    <property type="protein sequence ID" value="ALJ29230.1"/>
    <property type="molecule type" value="Genomic_DNA"/>
</dbReference>